<proteinExistence type="predicted"/>
<dbReference type="Proteomes" id="UP001164963">
    <property type="component" value="Chromosome"/>
</dbReference>
<organism evidence="1 2">
    <name type="scientific">Streptomyces drozdowiczii</name>
    <dbReference type="NCBI Taxonomy" id="202862"/>
    <lineage>
        <taxon>Bacteria</taxon>
        <taxon>Bacillati</taxon>
        <taxon>Actinomycetota</taxon>
        <taxon>Actinomycetes</taxon>
        <taxon>Kitasatosporales</taxon>
        <taxon>Streptomycetaceae</taxon>
        <taxon>Streptomyces</taxon>
    </lineage>
</organism>
<sequence length="78" mass="8263">MTTTERRRAAVAKIREAEEVVALLREGFARAGVKLPSLRIDAASCAGEDPAVLVDLGRCNLAAAQQLSRVLEEKAAAS</sequence>
<dbReference type="EMBL" id="CP098740">
    <property type="protein sequence ID" value="UZK55125.1"/>
    <property type="molecule type" value="Genomic_DNA"/>
</dbReference>
<name>A0ABY6PSB8_9ACTN</name>
<keyword evidence="2" id="KW-1185">Reference proteome</keyword>
<dbReference type="RefSeq" id="WP_161212111.1">
    <property type="nucleotide sequence ID" value="NZ_CP098740.1"/>
</dbReference>
<accession>A0ABY6PSB8</accession>
<evidence type="ECO:0000313" key="1">
    <source>
        <dbReference type="EMBL" id="UZK55125.1"/>
    </source>
</evidence>
<evidence type="ECO:0000313" key="2">
    <source>
        <dbReference type="Proteomes" id="UP001164963"/>
    </source>
</evidence>
<protein>
    <submittedName>
        <fullName evidence="1">Uncharacterized protein</fullName>
    </submittedName>
</protein>
<reference evidence="1" key="1">
    <citation type="journal article" date="2022" name="Front. Microbiol.">
        <title>Mirubactin C rescues the lethal effect of cell wall biosynthesis mutations in Bacillus subtilis.</title>
        <authorList>
            <person name="Kepplinger B."/>
            <person name="Wen X."/>
            <person name="Tyler A.R."/>
            <person name="Kim B.Y."/>
            <person name="Brown J."/>
            <person name="Banks P."/>
            <person name="Dashti Y."/>
            <person name="Mackenzie E.S."/>
            <person name="Wills C."/>
            <person name="Kawai Y."/>
            <person name="Waldron K.J."/>
            <person name="Allenby N.E.E."/>
            <person name="Wu L.J."/>
            <person name="Hall M.J."/>
            <person name="Errington J."/>
        </authorList>
    </citation>
    <scope>NUCLEOTIDE SEQUENCE</scope>
    <source>
        <strain evidence="1">MDA8-470</strain>
    </source>
</reference>
<gene>
    <name evidence="1" type="ORF">NEH16_14155</name>
</gene>